<gene>
    <name evidence="7" type="ORF">ACFQ27_15310</name>
</gene>
<dbReference type="SUPFAM" id="SSF53649">
    <property type="entry name" value="Alkaline phosphatase-like"/>
    <property type="match status" value="1"/>
</dbReference>
<dbReference type="Gene3D" id="3.30.1120.10">
    <property type="match status" value="1"/>
</dbReference>
<feature type="region of interest" description="Disordered" evidence="5">
    <location>
        <begin position="146"/>
        <end position="166"/>
    </location>
</feature>
<keyword evidence="4" id="KW-0106">Calcium</keyword>
<keyword evidence="2" id="KW-0479">Metal-binding</keyword>
<accession>A0ABW3T4S2</accession>
<evidence type="ECO:0000256" key="4">
    <source>
        <dbReference type="ARBA" id="ARBA00022837"/>
    </source>
</evidence>
<evidence type="ECO:0000313" key="7">
    <source>
        <dbReference type="EMBL" id="MFD1191958.1"/>
    </source>
</evidence>
<dbReference type="InterPro" id="IPR050738">
    <property type="entry name" value="Sulfatase"/>
</dbReference>
<evidence type="ECO:0000256" key="1">
    <source>
        <dbReference type="ARBA" id="ARBA00008779"/>
    </source>
</evidence>
<dbReference type="PANTHER" id="PTHR42693:SF53">
    <property type="entry name" value="ENDO-4-O-SULFATASE"/>
    <property type="match status" value="1"/>
</dbReference>
<evidence type="ECO:0000256" key="2">
    <source>
        <dbReference type="ARBA" id="ARBA00022723"/>
    </source>
</evidence>
<dbReference type="RefSeq" id="WP_374343306.1">
    <property type="nucleotide sequence ID" value="NZ_JBHTLQ010000039.1"/>
</dbReference>
<comment type="caution">
    <text evidence="7">The sequence shown here is derived from an EMBL/GenBank/DDBJ whole genome shotgun (WGS) entry which is preliminary data.</text>
</comment>
<name>A0ABW3T4S2_9CAUL</name>
<dbReference type="Gene3D" id="3.40.720.10">
    <property type="entry name" value="Alkaline Phosphatase, subunit A"/>
    <property type="match status" value="1"/>
</dbReference>
<dbReference type="InterPro" id="IPR017850">
    <property type="entry name" value="Alkaline_phosphatase_core_sf"/>
</dbReference>
<sequence length="546" mass="59664">MKIGRILGGIAVVLVALGALIWHFRADVLVRLAVLRQPKVEANQPVNWVQGPATAPTGERPPNIVFILADDLGFNDITFNGGGIVPTPNIDSIGKGGVDFTNGYSGNATCAPSRAAIMTGRYPTRFGFEFTPTPVGFSRMVGTFKTPGSTHPPHFNADKVKDTPPLDTQAVPASEVTIAELLKSRGYHTMHLGKWHLGGTKGTRPEDQGFDESLGFISGASLFAPVKDPNVVNSKQDFDPIDRFLWVTLPFSVQYNGSKPFHPDKYMTDYLTDQAISGIKANRNQPFFMYLAYNAVHTPLQATKADYDALPQIKDHRLRVYGAMLRNLDRNVGRVLAELKAQGLDDNTIVIFTSDNGGANYIGLPDINRPYRGWKASFFEGGVRVPFFVRWPAKLAPGSRFSAPVAHIDIFATAAAAAGAAVPKDRVIDGVDLTAFATGKAQGRPHQNLFWRSGDYNMVISGDWKLQSAARPKKTWLFNLATDPTEKVNLADKEPAKVAELMALIEAQNKQTMAPKWPSLLEGAIPIDHPLGVPDKPGDEFIYWSN</sequence>
<dbReference type="EMBL" id="JBHTLQ010000039">
    <property type="protein sequence ID" value="MFD1191958.1"/>
    <property type="molecule type" value="Genomic_DNA"/>
</dbReference>
<evidence type="ECO:0000256" key="5">
    <source>
        <dbReference type="SAM" id="MobiDB-lite"/>
    </source>
</evidence>
<keyword evidence="3" id="KW-0378">Hydrolase</keyword>
<evidence type="ECO:0000313" key="8">
    <source>
        <dbReference type="Proteomes" id="UP001597216"/>
    </source>
</evidence>
<dbReference type="PANTHER" id="PTHR42693">
    <property type="entry name" value="ARYLSULFATASE FAMILY MEMBER"/>
    <property type="match status" value="1"/>
</dbReference>
<evidence type="ECO:0000259" key="6">
    <source>
        <dbReference type="Pfam" id="PF00884"/>
    </source>
</evidence>
<dbReference type="Pfam" id="PF00884">
    <property type="entry name" value="Sulfatase"/>
    <property type="match status" value="1"/>
</dbReference>
<dbReference type="InterPro" id="IPR000917">
    <property type="entry name" value="Sulfatase_N"/>
</dbReference>
<dbReference type="Proteomes" id="UP001597216">
    <property type="component" value="Unassembled WGS sequence"/>
</dbReference>
<dbReference type="PROSITE" id="PS00523">
    <property type="entry name" value="SULFATASE_1"/>
    <property type="match status" value="1"/>
</dbReference>
<dbReference type="InterPro" id="IPR024607">
    <property type="entry name" value="Sulfatase_CS"/>
</dbReference>
<comment type="similarity">
    <text evidence="1">Belongs to the sulfatase family.</text>
</comment>
<protein>
    <submittedName>
        <fullName evidence="7">Sulfatase-like hydrolase/transferase</fullName>
    </submittedName>
</protein>
<keyword evidence="8" id="KW-1185">Reference proteome</keyword>
<evidence type="ECO:0000256" key="3">
    <source>
        <dbReference type="ARBA" id="ARBA00022801"/>
    </source>
</evidence>
<organism evidence="7 8">
    <name type="scientific">Phenylobacterium conjunctum</name>
    <dbReference type="NCBI Taxonomy" id="1298959"/>
    <lineage>
        <taxon>Bacteria</taxon>
        <taxon>Pseudomonadati</taxon>
        <taxon>Pseudomonadota</taxon>
        <taxon>Alphaproteobacteria</taxon>
        <taxon>Caulobacterales</taxon>
        <taxon>Caulobacteraceae</taxon>
        <taxon>Phenylobacterium</taxon>
    </lineage>
</organism>
<feature type="domain" description="Sulfatase N-terminal" evidence="6">
    <location>
        <begin position="62"/>
        <end position="419"/>
    </location>
</feature>
<reference evidence="8" key="1">
    <citation type="journal article" date="2019" name="Int. J. Syst. Evol. Microbiol.">
        <title>The Global Catalogue of Microorganisms (GCM) 10K type strain sequencing project: providing services to taxonomists for standard genome sequencing and annotation.</title>
        <authorList>
            <consortium name="The Broad Institute Genomics Platform"/>
            <consortium name="The Broad Institute Genome Sequencing Center for Infectious Disease"/>
            <person name="Wu L."/>
            <person name="Ma J."/>
        </authorList>
    </citation>
    <scope>NUCLEOTIDE SEQUENCE [LARGE SCALE GENOMIC DNA]</scope>
    <source>
        <strain evidence="8">CCUG 55074</strain>
    </source>
</reference>
<proteinExistence type="inferred from homology"/>